<evidence type="ECO:0000256" key="8">
    <source>
        <dbReference type="SAM" id="Phobius"/>
    </source>
</evidence>
<keyword evidence="8" id="KW-0472">Membrane</keyword>
<dbReference type="InterPro" id="IPR036890">
    <property type="entry name" value="HATPase_C_sf"/>
</dbReference>
<evidence type="ECO:0000313" key="10">
    <source>
        <dbReference type="EMBL" id="PIU41477.1"/>
    </source>
</evidence>
<feature type="transmembrane region" description="Helical" evidence="8">
    <location>
        <begin position="20"/>
        <end position="38"/>
    </location>
</feature>
<dbReference type="EC" id="2.7.13.3" evidence="2"/>
<evidence type="ECO:0000256" key="5">
    <source>
        <dbReference type="ARBA" id="ARBA00022777"/>
    </source>
</evidence>
<dbReference type="GO" id="GO:0004673">
    <property type="term" value="F:protein histidine kinase activity"/>
    <property type="evidence" value="ECO:0007669"/>
    <property type="project" value="UniProtKB-EC"/>
</dbReference>
<evidence type="ECO:0000313" key="11">
    <source>
        <dbReference type="Proteomes" id="UP000230052"/>
    </source>
</evidence>
<keyword evidence="7" id="KW-0902">Two-component regulatory system</keyword>
<evidence type="ECO:0000259" key="9">
    <source>
        <dbReference type="PROSITE" id="PS50109"/>
    </source>
</evidence>
<dbReference type="Gene3D" id="1.10.287.130">
    <property type="match status" value="1"/>
</dbReference>
<evidence type="ECO:0000256" key="3">
    <source>
        <dbReference type="ARBA" id="ARBA00022679"/>
    </source>
</evidence>
<keyword evidence="4" id="KW-0547">Nucleotide-binding</keyword>
<feature type="transmembrane region" description="Helical" evidence="8">
    <location>
        <begin position="159"/>
        <end position="178"/>
    </location>
</feature>
<dbReference type="PRINTS" id="PR00344">
    <property type="entry name" value="BCTRLSENSOR"/>
</dbReference>
<keyword evidence="5" id="KW-0418">Kinase</keyword>
<organism evidence="10 11">
    <name type="scientific">Candidatus Aquitaenariimonas noxiae</name>
    <dbReference type="NCBI Taxonomy" id="1974741"/>
    <lineage>
        <taxon>Bacteria</taxon>
        <taxon>Pseudomonadati</taxon>
        <taxon>Candidatus Omnitrophota</taxon>
        <taxon>Candidatus Aquitaenariimonas</taxon>
    </lineage>
</organism>
<dbReference type="PANTHER" id="PTHR43065:SF46">
    <property type="entry name" value="C4-DICARBOXYLATE TRANSPORT SENSOR PROTEIN DCTB"/>
    <property type="match status" value="1"/>
</dbReference>
<dbReference type="PANTHER" id="PTHR43065">
    <property type="entry name" value="SENSOR HISTIDINE KINASE"/>
    <property type="match status" value="1"/>
</dbReference>
<dbReference type="AlphaFoldDB" id="A0A2J0L4M0"/>
<feature type="transmembrane region" description="Helical" evidence="8">
    <location>
        <begin position="105"/>
        <end position="138"/>
    </location>
</feature>
<dbReference type="Proteomes" id="UP000230052">
    <property type="component" value="Unassembled WGS sequence"/>
</dbReference>
<evidence type="ECO:0000256" key="7">
    <source>
        <dbReference type="ARBA" id="ARBA00023012"/>
    </source>
</evidence>
<comment type="catalytic activity">
    <reaction evidence="1">
        <text>ATP + protein L-histidine = ADP + protein N-phospho-L-histidine.</text>
        <dbReference type="EC" id="2.7.13.3"/>
    </reaction>
</comment>
<keyword evidence="8" id="KW-1133">Transmembrane helix</keyword>
<dbReference type="SMART" id="SM00387">
    <property type="entry name" value="HATPase_c"/>
    <property type="match status" value="1"/>
</dbReference>
<feature type="domain" description="Histidine kinase" evidence="9">
    <location>
        <begin position="211"/>
        <end position="422"/>
    </location>
</feature>
<dbReference type="GO" id="GO:0005524">
    <property type="term" value="F:ATP binding"/>
    <property type="evidence" value="ECO:0007669"/>
    <property type="project" value="UniProtKB-KW"/>
</dbReference>
<accession>A0A2J0L4M0</accession>
<dbReference type="GO" id="GO:0000160">
    <property type="term" value="P:phosphorelay signal transduction system"/>
    <property type="evidence" value="ECO:0007669"/>
    <property type="project" value="UniProtKB-KW"/>
</dbReference>
<name>A0A2J0L4M0_9BACT</name>
<feature type="transmembrane region" description="Helical" evidence="8">
    <location>
        <begin position="44"/>
        <end position="64"/>
    </location>
</feature>
<evidence type="ECO:0000256" key="1">
    <source>
        <dbReference type="ARBA" id="ARBA00000085"/>
    </source>
</evidence>
<evidence type="ECO:0000256" key="6">
    <source>
        <dbReference type="ARBA" id="ARBA00022840"/>
    </source>
</evidence>
<keyword evidence="6" id="KW-0067">ATP-binding</keyword>
<keyword evidence="3" id="KW-0808">Transferase</keyword>
<dbReference type="Pfam" id="PF02518">
    <property type="entry name" value="HATPase_c"/>
    <property type="match status" value="1"/>
</dbReference>
<dbReference type="InterPro" id="IPR003594">
    <property type="entry name" value="HATPase_dom"/>
</dbReference>
<dbReference type="Gene3D" id="3.30.565.10">
    <property type="entry name" value="Histidine kinase-like ATPase, C-terminal domain"/>
    <property type="match status" value="1"/>
</dbReference>
<keyword evidence="8" id="KW-0812">Transmembrane</keyword>
<comment type="caution">
    <text evidence="10">The sequence shown here is derived from an EMBL/GenBank/DDBJ whole genome shotgun (WGS) entry which is preliminary data.</text>
</comment>
<dbReference type="PROSITE" id="PS50109">
    <property type="entry name" value="HIS_KIN"/>
    <property type="match status" value="1"/>
</dbReference>
<evidence type="ECO:0000256" key="4">
    <source>
        <dbReference type="ARBA" id="ARBA00022741"/>
    </source>
</evidence>
<dbReference type="InterPro" id="IPR005467">
    <property type="entry name" value="His_kinase_dom"/>
</dbReference>
<evidence type="ECO:0000256" key="2">
    <source>
        <dbReference type="ARBA" id="ARBA00012438"/>
    </source>
</evidence>
<reference evidence="10 11" key="1">
    <citation type="submission" date="2017-09" db="EMBL/GenBank/DDBJ databases">
        <title>Depth-based differentiation of microbial function through sediment-hosted aquifers and enrichment of novel symbionts in the deep terrestrial subsurface.</title>
        <authorList>
            <person name="Probst A.J."/>
            <person name="Ladd B."/>
            <person name="Jarett J.K."/>
            <person name="Geller-Mcgrath D.E."/>
            <person name="Sieber C.M."/>
            <person name="Emerson J.B."/>
            <person name="Anantharaman K."/>
            <person name="Thomas B.C."/>
            <person name="Malmstrom R."/>
            <person name="Stieglmeier M."/>
            <person name="Klingl A."/>
            <person name="Woyke T."/>
            <person name="Ryan C.M."/>
            <person name="Banfield J.F."/>
        </authorList>
    </citation>
    <scope>NUCLEOTIDE SEQUENCE [LARGE SCALE GENOMIC DNA]</scope>
    <source>
        <strain evidence="10">CG07_land_8_20_14_0_80_42_15</strain>
    </source>
</reference>
<gene>
    <name evidence="10" type="ORF">COS99_05065</name>
</gene>
<protein>
    <recommendedName>
        <fullName evidence="2">histidine kinase</fullName>
        <ecNumber evidence="2">2.7.13.3</ecNumber>
    </recommendedName>
</protein>
<dbReference type="SUPFAM" id="SSF55874">
    <property type="entry name" value="ATPase domain of HSP90 chaperone/DNA topoisomerase II/histidine kinase"/>
    <property type="match status" value="1"/>
</dbReference>
<dbReference type="InterPro" id="IPR004358">
    <property type="entry name" value="Sig_transdc_His_kin-like_C"/>
</dbReference>
<sequence>MPIIENKEELLKKYKLAGKIRFISFLLLLLFLLAMKIIGGYSYLNAAFITLILVEAALNQPYAFIVKRVNLYRFQYYQMTLDILAISWLLYYMGGIEAPLVTIAYYAVILWAGVVSTTGAVLFAVLASVISFSSIVIFEYFGILPHVSFYNYKMPEAQMFSLLFGNISFLFAFGYFSAHSSGVIKFLERKRQEESLRYVHKLLATGHLMGNTAHDILNCFAAIKAYTYMILDGGKAGPQDAEKLKAIDRMEEKGKSLVFRLAEFSKSPQKELEPFDMHRIIEEALDLTWPVVRYSKMSVEKEFGMNIPDVMADKCQLQEVFTALILNSMDAMSDKGVLTIKTGYDRVGGNVEIVFSDTGIGMNREHLKRVGEPFFTTKEADKGFGLGLATAYGIIERHNGKLEIKSEPYKGTTVAIRLPVNQPPVFQKKSNTPNR</sequence>
<dbReference type="EMBL" id="PEWV01000053">
    <property type="protein sequence ID" value="PIU41477.1"/>
    <property type="molecule type" value="Genomic_DNA"/>
</dbReference>
<proteinExistence type="predicted"/>